<proteinExistence type="predicted"/>
<evidence type="ECO:0000259" key="1">
    <source>
        <dbReference type="Pfam" id="PF00899"/>
    </source>
</evidence>
<keyword evidence="3" id="KW-0548">Nucleotidyltransferase</keyword>
<dbReference type="Pfam" id="PF00899">
    <property type="entry name" value="ThiF"/>
    <property type="match status" value="1"/>
</dbReference>
<dbReference type="InterPro" id="IPR035985">
    <property type="entry name" value="Ubiquitin-activating_enz"/>
</dbReference>
<reference evidence="3 4" key="1">
    <citation type="submission" date="2017-04" db="EMBL/GenBank/DDBJ databases">
        <authorList>
            <person name="Afonso C.L."/>
            <person name="Miller P.J."/>
            <person name="Scott M.A."/>
            <person name="Spackman E."/>
            <person name="Goraichik I."/>
            <person name="Dimitrov K.M."/>
            <person name="Suarez D.L."/>
            <person name="Swayne D.E."/>
        </authorList>
    </citation>
    <scope>NUCLEOTIDE SEQUENCE [LARGE SCALE GENOMIC DNA]</scope>
    <source>
        <strain evidence="3 4">B5P</strain>
    </source>
</reference>
<feature type="domain" description="THIF-type NAD/FAD binding fold" evidence="1">
    <location>
        <begin position="301"/>
        <end position="547"/>
    </location>
</feature>
<dbReference type="GO" id="GO:0061503">
    <property type="term" value="F:tRNA threonylcarbamoyladenosine dehydratase"/>
    <property type="evidence" value="ECO:0007669"/>
    <property type="project" value="TreeGrafter"/>
</dbReference>
<protein>
    <submittedName>
        <fullName evidence="3">Molybdopterin or thiamine biosynthesis adenylyltransferase</fullName>
    </submittedName>
</protein>
<dbReference type="InterPro" id="IPR032701">
    <property type="entry name" value="Prok-E2_B_dom"/>
</dbReference>
<accession>A0A1X7MZC8</accession>
<dbReference type="AlphaFoldDB" id="A0A1X7MZC8"/>
<name>A0A1X7MZC8_9HYPH</name>
<dbReference type="Pfam" id="PF14461">
    <property type="entry name" value="Prok-E2_B"/>
    <property type="match status" value="1"/>
</dbReference>
<dbReference type="InterPro" id="IPR045886">
    <property type="entry name" value="ThiF/MoeB/HesA"/>
</dbReference>
<dbReference type="Proteomes" id="UP000193083">
    <property type="component" value="Unassembled WGS sequence"/>
</dbReference>
<dbReference type="GO" id="GO:0016779">
    <property type="term" value="F:nucleotidyltransferase activity"/>
    <property type="evidence" value="ECO:0007669"/>
    <property type="project" value="UniProtKB-KW"/>
</dbReference>
<gene>
    <name evidence="3" type="ORF">SAMN02982922_1023</name>
</gene>
<evidence type="ECO:0000313" key="3">
    <source>
        <dbReference type="EMBL" id="SMH30266.1"/>
    </source>
</evidence>
<dbReference type="OrthoDB" id="7516877at2"/>
<dbReference type="CDD" id="cd01483">
    <property type="entry name" value="E1_enzyme_family"/>
    <property type="match status" value="1"/>
</dbReference>
<dbReference type="Gene3D" id="3.40.50.720">
    <property type="entry name" value="NAD(P)-binding Rossmann-like Domain"/>
    <property type="match status" value="1"/>
</dbReference>
<organism evidence="3 4">
    <name type="scientific">Mesorhizobium australicum</name>
    <dbReference type="NCBI Taxonomy" id="536018"/>
    <lineage>
        <taxon>Bacteria</taxon>
        <taxon>Pseudomonadati</taxon>
        <taxon>Pseudomonadota</taxon>
        <taxon>Alphaproteobacteria</taxon>
        <taxon>Hyphomicrobiales</taxon>
        <taxon>Phyllobacteriaceae</taxon>
        <taxon>Mesorhizobium</taxon>
    </lineage>
</organism>
<dbReference type="SUPFAM" id="SSF69572">
    <property type="entry name" value="Activating enzymes of the ubiquitin-like proteins"/>
    <property type="match status" value="1"/>
</dbReference>
<evidence type="ECO:0000313" key="4">
    <source>
        <dbReference type="Proteomes" id="UP000193083"/>
    </source>
</evidence>
<sequence length="554" mass="59578">MSEPWLRIKAVLEAQGFIPAGDVNEDRYVGALKSGSVSVKVEVTIEDYDFLVLPRVKVLDRQALPKAIRGHLTEGDYLCYADRETFLLDRYQPDRSILTVLDRARDTLNILLHGNPARDIAAELFAYWGGVPHAFIDSPRTMTRATLGSVSFRNGYVLRVVASTPERMKSWAAAGNATCEVAGSIPVLQCTGHILPPEAAIETFADALSWAQGQQGAPGGIAELAISASDTAPGLFLVGDNGVLGFQAIANPTLNIAAKRGFRTSKRGALWLTEKDKLKIERLRGVPADHDEIVARNLAGVAPLSGKRIALIGCGTVGSYLARGLVQNGAGQRASLLLIDPDIFAPGNIGRHLLGARYIGRNKAEAMVEALRHDFPDVEIEAVTRSAATCFSRLAGFDLVVDATGSEQFSDALNGWALASRNAGRACPPILYACLHGNGIAAQTFLATGRAGDACFRCQRPLFEQSWRYPVVQGPYETPNVAVRPCGEGAFVPFAVDATMMAAALALRHAIDAVSQNGRPTFRMRAVDASKARHQNDRTVERSEKCPACSPLVH</sequence>
<dbReference type="PANTHER" id="PTHR43267">
    <property type="entry name" value="TRNA THREONYLCARBAMOYLADENOSINE DEHYDRATASE"/>
    <property type="match status" value="1"/>
</dbReference>
<evidence type="ECO:0000259" key="2">
    <source>
        <dbReference type="Pfam" id="PF14461"/>
    </source>
</evidence>
<dbReference type="GO" id="GO:0008641">
    <property type="term" value="F:ubiquitin-like modifier activating enzyme activity"/>
    <property type="evidence" value="ECO:0007669"/>
    <property type="project" value="InterPro"/>
</dbReference>
<keyword evidence="4" id="KW-1185">Reference proteome</keyword>
<dbReference type="GO" id="GO:0061504">
    <property type="term" value="P:cyclic threonylcarbamoyladenosine biosynthetic process"/>
    <property type="evidence" value="ECO:0007669"/>
    <property type="project" value="TreeGrafter"/>
</dbReference>
<dbReference type="PANTHER" id="PTHR43267:SF1">
    <property type="entry name" value="TRNA THREONYLCARBAMOYLADENOSINE DEHYDRATASE"/>
    <property type="match status" value="1"/>
</dbReference>
<dbReference type="EMBL" id="FXBL01000004">
    <property type="protein sequence ID" value="SMH30266.1"/>
    <property type="molecule type" value="Genomic_DNA"/>
</dbReference>
<keyword evidence="3" id="KW-0808">Transferase</keyword>
<feature type="domain" description="Prokaryotic E2 family B" evidence="2">
    <location>
        <begin position="30"/>
        <end position="128"/>
    </location>
</feature>
<dbReference type="InterPro" id="IPR000594">
    <property type="entry name" value="ThiF_NAD_FAD-bd"/>
</dbReference>
<dbReference type="RefSeq" id="WP_085463156.1">
    <property type="nucleotide sequence ID" value="NZ_FXBL01000004.1"/>
</dbReference>